<feature type="repeat" description="TPR" evidence="1">
    <location>
        <begin position="165"/>
        <end position="198"/>
    </location>
</feature>
<dbReference type="InterPro" id="IPR019734">
    <property type="entry name" value="TPR_rpt"/>
</dbReference>
<gene>
    <name evidence="2" type="ORF">GCM10025791_12770</name>
</gene>
<proteinExistence type="predicted"/>
<reference evidence="3" key="1">
    <citation type="journal article" date="2019" name="Int. J. Syst. Evol. Microbiol.">
        <title>The Global Catalogue of Microorganisms (GCM) 10K type strain sequencing project: providing services to taxonomists for standard genome sequencing and annotation.</title>
        <authorList>
            <consortium name="The Broad Institute Genomics Platform"/>
            <consortium name="The Broad Institute Genome Sequencing Center for Infectious Disease"/>
            <person name="Wu L."/>
            <person name="Ma J."/>
        </authorList>
    </citation>
    <scope>NUCLEOTIDE SEQUENCE [LARGE SCALE GENOMIC DNA]</scope>
    <source>
        <strain evidence="3">JCM 19134</strain>
    </source>
</reference>
<dbReference type="Gene3D" id="1.25.40.10">
    <property type="entry name" value="Tetratricopeptide repeat domain"/>
    <property type="match status" value="2"/>
</dbReference>
<comment type="caution">
    <text evidence="2">The sequence shown here is derived from an EMBL/GenBank/DDBJ whole genome shotgun (WGS) entry which is preliminary data.</text>
</comment>
<dbReference type="EMBL" id="BAABLX010000007">
    <property type="protein sequence ID" value="GAA4936507.1"/>
    <property type="molecule type" value="Genomic_DNA"/>
</dbReference>
<keyword evidence="1" id="KW-0802">TPR repeat</keyword>
<protein>
    <submittedName>
        <fullName evidence="2">Uncharacterized protein</fullName>
    </submittedName>
</protein>
<dbReference type="AlphaFoldDB" id="A0AAV3TZL3"/>
<sequence>MLEQLQAALDNGNHQEAQVLIGAISDQQDSPHAQISLVNICLKQGFFDLGVRCFAKAANLESVALQAIALAQEPAMQQNTELAIAFLHSAHIAQPKNLAILVSLADMLLASNQSDKVEVILREALTTLPHAEIVARLAEAYFRQGKFHDAKACAVLGLEMSSNNPQSHINLAVIEKSLNNLPQSARQFSHALELAPDNFFAHINLAHLSLMSGEFALGWSENEWRWRDPVCNREQFPLPLWQREQEPTHHLLLWADQGLGDQIMFLSLYQRLHCQVTVKVDPRLHPLLPAGMQVLTQSYDGDYTEFDSQISLGSLPSHFITSFEDFSPVPSYLQPPATDGAAPQAEPGSQYTKRMGFSWRGGRYGTGGGHRSLDMDVWSLLKTAPEVQWVNLQYDSTETERAWLQEQGIETPEFDLKNDLVASAQLLTELDGYIGVDNSTLHLAAALGVNATLLLPTVADWRWFTEIKHCYWYKTVTLNRALPVNLAEAEDSARFMAIINGCIEAL</sequence>
<dbReference type="SUPFAM" id="SSF53756">
    <property type="entry name" value="UDP-Glycosyltransferase/glycogen phosphorylase"/>
    <property type="match status" value="1"/>
</dbReference>
<evidence type="ECO:0000313" key="3">
    <source>
        <dbReference type="Proteomes" id="UP001409585"/>
    </source>
</evidence>
<evidence type="ECO:0000256" key="1">
    <source>
        <dbReference type="PROSITE-ProRule" id="PRU00339"/>
    </source>
</evidence>
<dbReference type="PROSITE" id="PS50005">
    <property type="entry name" value="TPR"/>
    <property type="match status" value="1"/>
</dbReference>
<dbReference type="SMART" id="SM00028">
    <property type="entry name" value="TPR"/>
    <property type="match status" value="2"/>
</dbReference>
<dbReference type="InterPro" id="IPR011990">
    <property type="entry name" value="TPR-like_helical_dom_sf"/>
</dbReference>
<keyword evidence="3" id="KW-1185">Reference proteome</keyword>
<accession>A0AAV3TZL3</accession>
<dbReference type="SUPFAM" id="SSF48452">
    <property type="entry name" value="TPR-like"/>
    <property type="match status" value="1"/>
</dbReference>
<dbReference type="Gene3D" id="3.40.50.2000">
    <property type="entry name" value="Glycogen Phosphorylase B"/>
    <property type="match status" value="1"/>
</dbReference>
<evidence type="ECO:0000313" key="2">
    <source>
        <dbReference type="EMBL" id="GAA4936507.1"/>
    </source>
</evidence>
<name>A0AAV3TZL3_9ALTE</name>
<dbReference type="RefSeq" id="WP_345418806.1">
    <property type="nucleotide sequence ID" value="NZ_AP031496.1"/>
</dbReference>
<dbReference type="Proteomes" id="UP001409585">
    <property type="component" value="Unassembled WGS sequence"/>
</dbReference>
<organism evidence="2 3">
    <name type="scientific">Halioxenophilus aromaticivorans</name>
    <dbReference type="NCBI Taxonomy" id="1306992"/>
    <lineage>
        <taxon>Bacteria</taxon>
        <taxon>Pseudomonadati</taxon>
        <taxon>Pseudomonadota</taxon>
        <taxon>Gammaproteobacteria</taxon>
        <taxon>Alteromonadales</taxon>
        <taxon>Alteromonadaceae</taxon>
        <taxon>Halioxenophilus</taxon>
    </lineage>
</organism>